<evidence type="ECO:0000313" key="5">
    <source>
        <dbReference type="EMBL" id="TQM00635.1"/>
    </source>
</evidence>
<keyword evidence="3 5" id="KW-0067">ATP-binding</keyword>
<dbReference type="SUPFAM" id="SSF52540">
    <property type="entry name" value="P-loop containing nucleoside triphosphate hydrolases"/>
    <property type="match status" value="1"/>
</dbReference>
<dbReference type="InterPro" id="IPR032823">
    <property type="entry name" value="BCA_ABC_TP_C"/>
</dbReference>
<dbReference type="EMBL" id="VFOZ01000001">
    <property type="protein sequence ID" value="TQM00635.1"/>
    <property type="molecule type" value="Genomic_DNA"/>
</dbReference>
<accession>A0A543CU46</accession>
<dbReference type="PROSITE" id="PS50893">
    <property type="entry name" value="ABC_TRANSPORTER_2"/>
    <property type="match status" value="1"/>
</dbReference>
<dbReference type="RefSeq" id="WP_141960338.1">
    <property type="nucleotide sequence ID" value="NZ_VFOZ01000001.1"/>
</dbReference>
<comment type="caution">
    <text evidence="5">The sequence shown here is derived from an EMBL/GenBank/DDBJ whole genome shotgun (WGS) entry which is preliminary data.</text>
</comment>
<keyword evidence="2" id="KW-0547">Nucleotide-binding</keyword>
<sequence length="244" mass="26173">MTILRVEGVSKAFQGLHALGDVAFEVDEGQILGIIGPNGAGKTTLFNAISGALKPDSGRIVLAGDDITGRPPHRIARAGLVRTFQLMRPFRSMTVLENVGVASMSHTSAHREVVAHASEVVERVGLGRWRDTSAAELPTAGLKRLELARALAMRPKVLLLDEVLAGLVPAERAPLLELLAALRDEDGLTMLFIEHIMAAVMRLSDQVLVLEQGRVLTLGAPEEVTRDPRVVEAYLGEEPSGAET</sequence>
<keyword evidence="6" id="KW-1185">Reference proteome</keyword>
<evidence type="ECO:0000256" key="2">
    <source>
        <dbReference type="ARBA" id="ARBA00022741"/>
    </source>
</evidence>
<feature type="domain" description="ABC transporter" evidence="4">
    <location>
        <begin position="4"/>
        <end position="237"/>
    </location>
</feature>
<dbReference type="OrthoDB" id="4350300at2"/>
<proteinExistence type="predicted"/>
<name>A0A543CU46_9ACTN</name>
<dbReference type="GO" id="GO:0005886">
    <property type="term" value="C:plasma membrane"/>
    <property type="evidence" value="ECO:0007669"/>
    <property type="project" value="TreeGrafter"/>
</dbReference>
<dbReference type="PANTHER" id="PTHR45772:SF9">
    <property type="entry name" value="CONSERVED COMPONENT OF ABC TRANSPORTER FOR NATURAL AMINO ACIDS"/>
    <property type="match status" value="1"/>
</dbReference>
<dbReference type="InterPro" id="IPR051120">
    <property type="entry name" value="ABC_AA/LPS_Transport"/>
</dbReference>
<organism evidence="5 6">
    <name type="scientific">Actinoallomurus bryophytorum</name>
    <dbReference type="NCBI Taxonomy" id="1490222"/>
    <lineage>
        <taxon>Bacteria</taxon>
        <taxon>Bacillati</taxon>
        <taxon>Actinomycetota</taxon>
        <taxon>Actinomycetes</taxon>
        <taxon>Streptosporangiales</taxon>
        <taxon>Thermomonosporaceae</taxon>
        <taxon>Actinoallomurus</taxon>
    </lineage>
</organism>
<dbReference type="SMART" id="SM00382">
    <property type="entry name" value="AAA"/>
    <property type="match status" value="1"/>
</dbReference>
<evidence type="ECO:0000256" key="3">
    <source>
        <dbReference type="ARBA" id="ARBA00022840"/>
    </source>
</evidence>
<dbReference type="Pfam" id="PF12399">
    <property type="entry name" value="BCA_ABC_TP_C"/>
    <property type="match status" value="1"/>
</dbReference>
<dbReference type="InterPro" id="IPR003439">
    <property type="entry name" value="ABC_transporter-like_ATP-bd"/>
</dbReference>
<dbReference type="CDD" id="cd03219">
    <property type="entry name" value="ABC_Mj1267_LivG_branched"/>
    <property type="match status" value="1"/>
</dbReference>
<reference evidence="5 6" key="1">
    <citation type="submission" date="2019-06" db="EMBL/GenBank/DDBJ databases">
        <title>Sequencing the genomes of 1000 actinobacteria strains.</title>
        <authorList>
            <person name="Klenk H.-P."/>
        </authorList>
    </citation>
    <scope>NUCLEOTIDE SEQUENCE [LARGE SCALE GENOMIC DNA]</scope>
    <source>
        <strain evidence="5 6">DSM 102200</strain>
    </source>
</reference>
<dbReference type="Pfam" id="PF00005">
    <property type="entry name" value="ABC_tran"/>
    <property type="match status" value="1"/>
</dbReference>
<keyword evidence="1" id="KW-0813">Transport</keyword>
<evidence type="ECO:0000259" key="4">
    <source>
        <dbReference type="PROSITE" id="PS50893"/>
    </source>
</evidence>
<dbReference type="PANTHER" id="PTHR45772">
    <property type="entry name" value="CONSERVED COMPONENT OF ABC TRANSPORTER FOR NATURAL AMINO ACIDS-RELATED"/>
    <property type="match status" value="1"/>
</dbReference>
<dbReference type="InterPro" id="IPR027417">
    <property type="entry name" value="P-loop_NTPase"/>
</dbReference>
<evidence type="ECO:0000313" key="6">
    <source>
        <dbReference type="Proteomes" id="UP000316096"/>
    </source>
</evidence>
<dbReference type="GO" id="GO:0016887">
    <property type="term" value="F:ATP hydrolysis activity"/>
    <property type="evidence" value="ECO:0007669"/>
    <property type="project" value="InterPro"/>
</dbReference>
<dbReference type="GO" id="GO:0005524">
    <property type="term" value="F:ATP binding"/>
    <property type="evidence" value="ECO:0007669"/>
    <property type="project" value="UniProtKB-KW"/>
</dbReference>
<dbReference type="InterPro" id="IPR003593">
    <property type="entry name" value="AAA+_ATPase"/>
</dbReference>
<gene>
    <name evidence="5" type="ORF">FB559_6350</name>
</gene>
<dbReference type="Proteomes" id="UP000316096">
    <property type="component" value="Unassembled WGS sequence"/>
</dbReference>
<protein>
    <submittedName>
        <fullName evidence="5">Amino acid/amide ABC transporter ATP-binding protein 1 (HAAT family)</fullName>
    </submittedName>
</protein>
<dbReference type="Gene3D" id="3.40.50.300">
    <property type="entry name" value="P-loop containing nucleotide triphosphate hydrolases"/>
    <property type="match status" value="1"/>
</dbReference>
<evidence type="ECO:0000256" key="1">
    <source>
        <dbReference type="ARBA" id="ARBA00022448"/>
    </source>
</evidence>
<dbReference type="AlphaFoldDB" id="A0A543CU46"/>